<name>A0A1G4KQ37_KOMPC</name>
<gene>
    <name evidence="1" type="ordered locus">PP7435_Chr2-2683</name>
</gene>
<reference evidence="1 2" key="1">
    <citation type="journal article" date="2011" name="J. Biotechnol.">
        <title>High-quality genome sequence of Pichia pastoris CBS7435.</title>
        <authorList>
            <person name="Kuberl A."/>
            <person name="Schneider J."/>
            <person name="Thallinger G.G."/>
            <person name="Anderl I."/>
            <person name="Wibberg D."/>
            <person name="Hajek T."/>
            <person name="Jaenicke S."/>
            <person name="Brinkrolf K."/>
            <person name="Goesmann A."/>
            <person name="Szczepanowski R."/>
            <person name="Puhler A."/>
            <person name="Schwab H."/>
            <person name="Glieder A."/>
            <person name="Pichler H."/>
        </authorList>
    </citation>
    <scope>NUCLEOTIDE SEQUENCE [LARGE SCALE GENOMIC DNA]</scope>
    <source>
        <strain evidence="2">ATCC 76273 / CBS 7435 / CECT 11047 / NRRL Y-11430 / Wegner 21-1</strain>
    </source>
</reference>
<dbReference type="EMBL" id="FR839629">
    <property type="protein sequence ID" value="SCV12129.1"/>
    <property type="molecule type" value="Genomic_DNA"/>
</dbReference>
<proteinExistence type="predicted"/>
<reference evidence="1 2" key="2">
    <citation type="journal article" date="2016" name="FEMS Yeast Res.">
        <title>Curation of the genome annotation of Pichia pastoris (Komagataella phaffii) CBS7435 from gene level to protein function.</title>
        <authorList>
            <person name="Valli M."/>
            <person name="Tatto N.E."/>
            <person name="Peymann A."/>
            <person name="Gruber C."/>
            <person name="Landes N."/>
            <person name="Ekker H."/>
            <person name="Thallinger G.G."/>
            <person name="Mattanovich D."/>
            <person name="Gasser B."/>
            <person name="Graf A.B."/>
        </authorList>
    </citation>
    <scope>GENOME REANNOTATION</scope>
    <source>
        <strain evidence="1 2">ATCC 76273 / CBS 7435 / CECT 11047 / NRRL Y-11430 / Wegner 21-1</strain>
    </source>
</reference>
<sequence>MVFFSRGPLWLFRILEAEKCSDLHDIAAGYNALTPQVRNFSFDAKL</sequence>
<organism evidence="1 2">
    <name type="scientific">Komagataella phaffii (strain ATCC 76273 / CBS 7435 / CECT 11047 / NRRL Y-11430 / Wegner 21-1)</name>
    <name type="common">Yeast</name>
    <name type="synonym">Pichia pastoris</name>
    <dbReference type="NCBI Taxonomy" id="981350"/>
    <lineage>
        <taxon>Eukaryota</taxon>
        <taxon>Fungi</taxon>
        <taxon>Dikarya</taxon>
        <taxon>Ascomycota</taxon>
        <taxon>Saccharomycotina</taxon>
        <taxon>Pichiomycetes</taxon>
        <taxon>Pichiales</taxon>
        <taxon>Pichiaceae</taxon>
        <taxon>Komagataella</taxon>
    </lineage>
</organism>
<evidence type="ECO:0000313" key="2">
    <source>
        <dbReference type="Proteomes" id="UP000006853"/>
    </source>
</evidence>
<keyword evidence="2" id="KW-1185">Reference proteome</keyword>
<protein>
    <submittedName>
        <fullName evidence="1">Uncharacterized protein</fullName>
    </submittedName>
</protein>
<accession>A0A1G4KQ37</accession>
<evidence type="ECO:0000313" key="1">
    <source>
        <dbReference type="EMBL" id="SCV12129.1"/>
    </source>
</evidence>
<dbReference type="AlphaFoldDB" id="A0A1G4KQ37"/>
<dbReference type="Proteomes" id="UP000006853">
    <property type="component" value="Chromosome 2"/>
</dbReference>